<dbReference type="PROSITE" id="PS00676">
    <property type="entry name" value="SIGMA54_INTERACT_2"/>
    <property type="match status" value="1"/>
</dbReference>
<dbReference type="Gene3D" id="3.40.50.2300">
    <property type="match status" value="1"/>
</dbReference>
<keyword evidence="4" id="KW-0238">DNA-binding</keyword>
<feature type="domain" description="Response regulatory" evidence="8">
    <location>
        <begin position="3"/>
        <end position="116"/>
    </location>
</feature>
<dbReference type="GO" id="GO:0000160">
    <property type="term" value="P:phosphorelay signal transduction system"/>
    <property type="evidence" value="ECO:0007669"/>
    <property type="project" value="InterPro"/>
</dbReference>
<dbReference type="PROSITE" id="PS00688">
    <property type="entry name" value="SIGMA54_INTERACT_3"/>
    <property type="match status" value="1"/>
</dbReference>
<evidence type="ECO:0000256" key="6">
    <source>
        <dbReference type="PROSITE-ProRule" id="PRU00169"/>
    </source>
</evidence>
<proteinExistence type="predicted"/>
<dbReference type="Proteomes" id="UP000189681">
    <property type="component" value="Unassembled WGS sequence"/>
</dbReference>
<dbReference type="Pfam" id="PF00072">
    <property type="entry name" value="Response_reg"/>
    <property type="match status" value="1"/>
</dbReference>
<dbReference type="EMBL" id="AYTS01000106">
    <property type="protein sequence ID" value="OOP56003.1"/>
    <property type="molecule type" value="Genomic_DNA"/>
</dbReference>
<protein>
    <submittedName>
        <fullName evidence="9">Fis family transcriptional regulator</fullName>
    </submittedName>
</protein>
<dbReference type="InterPro" id="IPR058031">
    <property type="entry name" value="AAA_lid_NorR"/>
</dbReference>
<keyword evidence="5" id="KW-0804">Transcription</keyword>
<dbReference type="SMART" id="SM00448">
    <property type="entry name" value="REC"/>
    <property type="match status" value="1"/>
</dbReference>
<dbReference type="InterPro" id="IPR009057">
    <property type="entry name" value="Homeodomain-like_sf"/>
</dbReference>
<dbReference type="GO" id="GO:0005524">
    <property type="term" value="F:ATP binding"/>
    <property type="evidence" value="ECO:0007669"/>
    <property type="project" value="UniProtKB-KW"/>
</dbReference>
<dbReference type="PANTHER" id="PTHR32071">
    <property type="entry name" value="TRANSCRIPTIONAL REGULATORY PROTEIN"/>
    <property type="match status" value="1"/>
</dbReference>
<evidence type="ECO:0000256" key="2">
    <source>
        <dbReference type="ARBA" id="ARBA00022840"/>
    </source>
</evidence>
<dbReference type="Gene3D" id="3.40.50.300">
    <property type="entry name" value="P-loop containing nucleotide triphosphate hydrolases"/>
    <property type="match status" value="1"/>
</dbReference>
<dbReference type="InterPro" id="IPR001789">
    <property type="entry name" value="Sig_transdc_resp-reg_receiver"/>
</dbReference>
<dbReference type="PROSITE" id="PS50045">
    <property type="entry name" value="SIGMA54_INTERACT_4"/>
    <property type="match status" value="1"/>
</dbReference>
<reference evidence="9 10" key="1">
    <citation type="journal article" date="2017" name="Water Res.">
        <title>Discovery and metagenomic analysis of an anammox bacterial enrichment related to Candidatus "Brocadia caroliniensis" in a full-scale glycerol-fed nitritation-denitritation separate centrate treatment process.</title>
        <authorList>
            <person name="Park H."/>
            <person name="Brotto A.C."/>
            <person name="van Loosdrecht M.C."/>
            <person name="Chandran K."/>
        </authorList>
    </citation>
    <scope>NUCLEOTIDE SEQUENCE [LARGE SCALE GENOMIC DNA]</scope>
    <source>
        <strain evidence="9">26THWARD</strain>
    </source>
</reference>
<dbReference type="STRING" id="1004156.AYP45_11430"/>
<evidence type="ECO:0000313" key="9">
    <source>
        <dbReference type="EMBL" id="OOP56003.1"/>
    </source>
</evidence>
<dbReference type="GO" id="GO:0043565">
    <property type="term" value="F:sequence-specific DNA binding"/>
    <property type="evidence" value="ECO:0007669"/>
    <property type="project" value="InterPro"/>
</dbReference>
<evidence type="ECO:0000256" key="4">
    <source>
        <dbReference type="ARBA" id="ARBA00023125"/>
    </source>
</evidence>
<feature type="modified residue" description="4-aspartylphosphate" evidence="6">
    <location>
        <position position="51"/>
    </location>
</feature>
<dbReference type="Gene3D" id="1.10.8.60">
    <property type="match status" value="1"/>
</dbReference>
<dbReference type="InterPro" id="IPR011006">
    <property type="entry name" value="CheY-like_superfamily"/>
</dbReference>
<dbReference type="PROSITE" id="PS00675">
    <property type="entry name" value="SIGMA54_INTERACT_1"/>
    <property type="match status" value="1"/>
</dbReference>
<dbReference type="Pfam" id="PF02954">
    <property type="entry name" value="HTH_8"/>
    <property type="match status" value="1"/>
</dbReference>
<dbReference type="PRINTS" id="PR01590">
    <property type="entry name" value="HTHFIS"/>
</dbReference>
<evidence type="ECO:0000256" key="3">
    <source>
        <dbReference type="ARBA" id="ARBA00023015"/>
    </source>
</evidence>
<gene>
    <name evidence="9" type="ORF">AYP45_11430</name>
</gene>
<dbReference type="InterPro" id="IPR027417">
    <property type="entry name" value="P-loop_NTPase"/>
</dbReference>
<feature type="domain" description="Sigma-54 factor interaction" evidence="7">
    <location>
        <begin position="141"/>
        <end position="370"/>
    </location>
</feature>
<dbReference type="SMART" id="SM00382">
    <property type="entry name" value="AAA"/>
    <property type="match status" value="1"/>
</dbReference>
<dbReference type="PROSITE" id="PS50110">
    <property type="entry name" value="RESPONSE_REGULATORY"/>
    <property type="match status" value="1"/>
</dbReference>
<evidence type="ECO:0000259" key="7">
    <source>
        <dbReference type="PROSITE" id="PS50045"/>
    </source>
</evidence>
<keyword evidence="3" id="KW-0805">Transcription regulation</keyword>
<dbReference type="AlphaFoldDB" id="A0A1V4AS96"/>
<dbReference type="InterPro" id="IPR025944">
    <property type="entry name" value="Sigma_54_int_dom_CS"/>
</dbReference>
<dbReference type="FunFam" id="3.40.50.300:FF:000006">
    <property type="entry name" value="DNA-binding transcriptional regulator NtrC"/>
    <property type="match status" value="1"/>
</dbReference>
<dbReference type="PANTHER" id="PTHR32071:SF57">
    <property type="entry name" value="C4-DICARBOXYLATE TRANSPORT TRANSCRIPTIONAL REGULATORY PROTEIN DCTD"/>
    <property type="match status" value="1"/>
</dbReference>
<dbReference type="SUPFAM" id="SSF52172">
    <property type="entry name" value="CheY-like"/>
    <property type="match status" value="1"/>
</dbReference>
<keyword evidence="1" id="KW-0547">Nucleotide-binding</keyword>
<dbReference type="InterPro" id="IPR002078">
    <property type="entry name" value="Sigma_54_int"/>
</dbReference>
<evidence type="ECO:0000259" key="8">
    <source>
        <dbReference type="PROSITE" id="PS50110"/>
    </source>
</evidence>
<dbReference type="InterPro" id="IPR025662">
    <property type="entry name" value="Sigma_54_int_dom_ATP-bd_1"/>
</dbReference>
<keyword evidence="6" id="KW-0597">Phosphoprotein</keyword>
<comment type="caution">
    <text evidence="9">The sequence shown here is derived from an EMBL/GenBank/DDBJ whole genome shotgun (WGS) entry which is preliminary data.</text>
</comment>
<dbReference type="Pfam" id="PF25601">
    <property type="entry name" value="AAA_lid_14"/>
    <property type="match status" value="1"/>
</dbReference>
<dbReference type="InterPro" id="IPR003593">
    <property type="entry name" value="AAA+_ATPase"/>
</dbReference>
<keyword evidence="2" id="KW-0067">ATP-binding</keyword>
<dbReference type="CDD" id="cd00009">
    <property type="entry name" value="AAA"/>
    <property type="match status" value="1"/>
</dbReference>
<dbReference type="GO" id="GO:0006355">
    <property type="term" value="P:regulation of DNA-templated transcription"/>
    <property type="evidence" value="ECO:0007669"/>
    <property type="project" value="InterPro"/>
</dbReference>
<dbReference type="SUPFAM" id="SSF52540">
    <property type="entry name" value="P-loop containing nucleoside triphosphate hydrolases"/>
    <property type="match status" value="1"/>
</dbReference>
<evidence type="ECO:0000313" key="10">
    <source>
        <dbReference type="Proteomes" id="UP000189681"/>
    </source>
</evidence>
<dbReference type="Pfam" id="PF00158">
    <property type="entry name" value="Sigma54_activat"/>
    <property type="match status" value="1"/>
</dbReference>
<organism evidence="9 10">
    <name type="scientific">Candidatus Brocadia carolinensis</name>
    <dbReference type="NCBI Taxonomy" id="1004156"/>
    <lineage>
        <taxon>Bacteria</taxon>
        <taxon>Pseudomonadati</taxon>
        <taxon>Planctomycetota</taxon>
        <taxon>Candidatus Brocadiia</taxon>
        <taxon>Candidatus Brocadiales</taxon>
        <taxon>Candidatus Brocadiaceae</taxon>
        <taxon>Candidatus Brocadia</taxon>
    </lineage>
</organism>
<dbReference type="InterPro" id="IPR002197">
    <property type="entry name" value="HTH_Fis"/>
</dbReference>
<evidence type="ECO:0000256" key="1">
    <source>
        <dbReference type="ARBA" id="ARBA00022741"/>
    </source>
</evidence>
<name>A0A1V4AS96_9BACT</name>
<dbReference type="Gene3D" id="1.10.10.60">
    <property type="entry name" value="Homeodomain-like"/>
    <property type="match status" value="1"/>
</dbReference>
<dbReference type="SUPFAM" id="SSF46689">
    <property type="entry name" value="Homeodomain-like"/>
    <property type="match status" value="1"/>
</dbReference>
<accession>A0A1V4AS96</accession>
<sequence>MKTILLVDDESSVIESLRVILRDSYKVLSTLSGKEALKILEKEHVDLIILDLKMHELDGLELLRKLRPSDHEVGVIVLTAVNDVKAIVEAVKLGALDYIVKPFGVEEIKITIEKALQFRSLSREVHYLRSEYKYHSIDKLIHGRSRIMAEILDIITRVSRVDSTVLLRGESGTGKELVARAIHFHSTRRDAPFIVVSCPNLASELLEAELFGHEKGSFTGAYERRLGKFEIAEGGTLFLDEISEINLPLQAKLLRILQEKEFSRLGSHSVIKTDVRIIAATNKDLESMIRDGQFREDLYYRINVVPMYLPPLRERQEDIPQLAEHFFDVFRKECHAKMYRISKEAMEALLKYHWPGNVRELKNVLERTVALYGNEATLFLDHLPIEITNISPRKLQQMELDKNGKISLEDEVARVEKQLIEQAIQQSGGVKSKAAKLLGTTRRIINYKIMKYGITNSYNTNFNI</sequence>
<evidence type="ECO:0000256" key="5">
    <source>
        <dbReference type="ARBA" id="ARBA00023163"/>
    </source>
</evidence>
<dbReference type="InterPro" id="IPR025943">
    <property type="entry name" value="Sigma_54_int_dom_ATP-bd_2"/>
</dbReference>